<organism evidence="9 10">
    <name type="scientific">Streptomyces capoamus</name>
    <dbReference type="NCBI Taxonomy" id="68183"/>
    <lineage>
        <taxon>Bacteria</taxon>
        <taxon>Bacillati</taxon>
        <taxon>Actinomycetota</taxon>
        <taxon>Actinomycetes</taxon>
        <taxon>Kitasatosporales</taxon>
        <taxon>Streptomycetaceae</taxon>
        <taxon>Streptomyces</taxon>
    </lineage>
</organism>
<keyword evidence="5" id="KW-0804">Transcription</keyword>
<dbReference type="RefSeq" id="WP_189986170.1">
    <property type="nucleotide sequence ID" value="NZ_BNBF01000034.1"/>
</dbReference>
<evidence type="ECO:0000259" key="7">
    <source>
        <dbReference type="Pfam" id="PF08281"/>
    </source>
</evidence>
<evidence type="ECO:0000256" key="4">
    <source>
        <dbReference type="ARBA" id="ARBA00023082"/>
    </source>
</evidence>
<dbReference type="GO" id="GO:0016987">
    <property type="term" value="F:sigma factor activity"/>
    <property type="evidence" value="ECO:0007669"/>
    <property type="project" value="UniProtKB-KW"/>
</dbReference>
<dbReference type="InterPro" id="IPR014284">
    <property type="entry name" value="RNA_pol_sigma-70_dom"/>
</dbReference>
<evidence type="ECO:0000256" key="3">
    <source>
        <dbReference type="ARBA" id="ARBA00023015"/>
    </source>
</evidence>
<evidence type="ECO:0000313" key="9">
    <source>
        <dbReference type="EMBL" id="GHG74199.1"/>
    </source>
</evidence>
<dbReference type="Gene3D" id="3.10.450.50">
    <property type="match status" value="1"/>
</dbReference>
<dbReference type="InterPro" id="IPR052704">
    <property type="entry name" value="ECF_Sigma-70_Domain"/>
</dbReference>
<dbReference type="InterPro" id="IPR013325">
    <property type="entry name" value="RNA_pol_sigma_r2"/>
</dbReference>
<evidence type="ECO:0000256" key="2">
    <source>
        <dbReference type="ARBA" id="ARBA00011344"/>
    </source>
</evidence>
<dbReference type="GO" id="GO:0006352">
    <property type="term" value="P:DNA-templated transcription initiation"/>
    <property type="evidence" value="ECO:0007669"/>
    <property type="project" value="InterPro"/>
</dbReference>
<keyword evidence="4" id="KW-0731">Sigma factor</keyword>
<dbReference type="SUPFAM" id="SSF88946">
    <property type="entry name" value="Sigma2 domain of RNA polymerase sigma factors"/>
    <property type="match status" value="1"/>
</dbReference>
<evidence type="ECO:0000259" key="6">
    <source>
        <dbReference type="Pfam" id="PF04542"/>
    </source>
</evidence>
<dbReference type="PANTHER" id="PTHR30173">
    <property type="entry name" value="SIGMA 19 FACTOR"/>
    <property type="match status" value="1"/>
</dbReference>
<evidence type="ECO:0000256" key="5">
    <source>
        <dbReference type="ARBA" id="ARBA00023163"/>
    </source>
</evidence>
<keyword evidence="10" id="KW-1185">Reference proteome</keyword>
<evidence type="ECO:0000313" key="10">
    <source>
        <dbReference type="Proteomes" id="UP000619355"/>
    </source>
</evidence>
<keyword evidence="3" id="KW-0805">Transcription regulation</keyword>
<evidence type="ECO:0000259" key="8">
    <source>
        <dbReference type="Pfam" id="PF12680"/>
    </source>
</evidence>
<accession>A0A919F3B4</accession>
<dbReference type="Gene3D" id="1.10.10.10">
    <property type="entry name" value="Winged helix-like DNA-binding domain superfamily/Winged helix DNA-binding domain"/>
    <property type="match status" value="1"/>
</dbReference>
<dbReference type="SUPFAM" id="SSF54427">
    <property type="entry name" value="NTF2-like"/>
    <property type="match status" value="1"/>
</dbReference>
<dbReference type="InterPro" id="IPR013324">
    <property type="entry name" value="RNA_pol_sigma_r3/r4-like"/>
</dbReference>
<dbReference type="PANTHER" id="PTHR30173:SF43">
    <property type="entry name" value="ECF RNA POLYMERASE SIGMA FACTOR SIGI-RELATED"/>
    <property type="match status" value="1"/>
</dbReference>
<dbReference type="NCBIfam" id="TIGR02937">
    <property type="entry name" value="sigma70-ECF"/>
    <property type="match status" value="1"/>
</dbReference>
<dbReference type="NCBIfam" id="NF007214">
    <property type="entry name" value="PRK09636.1"/>
    <property type="match status" value="1"/>
</dbReference>
<feature type="domain" description="RNA polymerase sigma-70 region 2" evidence="6">
    <location>
        <begin position="20"/>
        <end position="85"/>
    </location>
</feature>
<dbReference type="SUPFAM" id="SSF88659">
    <property type="entry name" value="Sigma3 and sigma4 domains of RNA polymerase sigma factors"/>
    <property type="match status" value="1"/>
</dbReference>
<dbReference type="InterPro" id="IPR036388">
    <property type="entry name" value="WH-like_DNA-bd_sf"/>
</dbReference>
<evidence type="ECO:0000256" key="1">
    <source>
        <dbReference type="ARBA" id="ARBA00010641"/>
    </source>
</evidence>
<dbReference type="EMBL" id="BNBF01000034">
    <property type="protein sequence ID" value="GHG74199.1"/>
    <property type="molecule type" value="Genomic_DNA"/>
</dbReference>
<dbReference type="InterPro" id="IPR007627">
    <property type="entry name" value="RNA_pol_sigma70_r2"/>
</dbReference>
<dbReference type="InterPro" id="IPR013249">
    <property type="entry name" value="RNA_pol_sigma70_r4_t2"/>
</dbReference>
<dbReference type="Gene3D" id="1.10.1740.10">
    <property type="match status" value="1"/>
</dbReference>
<proteinExistence type="inferred from homology"/>
<comment type="subunit">
    <text evidence="2">Interacts transiently with the RNA polymerase catalytic core formed by RpoA, RpoB, RpoC and RpoZ (2 alpha, 1 beta, 1 beta' and 1 omega subunit) to form the RNA polymerase holoenzyme that can initiate transcription.</text>
</comment>
<name>A0A919F3B4_9ACTN</name>
<dbReference type="AlphaFoldDB" id="A0A919F3B4"/>
<gene>
    <name evidence="9" type="primary">rpoE</name>
    <name evidence="9" type="ORF">GCM10018980_71030</name>
</gene>
<protein>
    <submittedName>
        <fullName evidence="9">RNA polymerase sigma24 factor</fullName>
    </submittedName>
</protein>
<dbReference type="InterPro" id="IPR037401">
    <property type="entry name" value="SnoaL-like"/>
</dbReference>
<sequence length="316" mass="34361">MTHPSGPGHGRPDPSPTAIMSERHRLTNVAYRLLGSLADAEDVVQESYARWYAMSPQQREVIDSPGAWLSTVVSRICLDLLRSARARRERYVGQWIPEPLPDRAEWIGRRPGDTTADPADRVTLDESVGMAFLVVLEAMTPAERVVFVLHDVFRYSFGEVSEIVGRSAAACRQLATSARRRVRASQPGAVSSARRAGIVRAFKHAWEANDIDALMGLLAPDATATGDGGGLVSAALQPVEGAEQIARFFAARRSAGPGLSLAERTVNGQPGLIVQLDGVTVSVMAFEVRDDRINHIWAVLNPDKLRSWAARTNGYG</sequence>
<dbReference type="InterPro" id="IPR032710">
    <property type="entry name" value="NTF2-like_dom_sf"/>
</dbReference>
<feature type="domain" description="SnoaL-like" evidence="8">
    <location>
        <begin position="199"/>
        <end position="265"/>
    </location>
</feature>
<comment type="similarity">
    <text evidence="1">Belongs to the sigma-70 factor family. ECF subfamily.</text>
</comment>
<dbReference type="Pfam" id="PF12680">
    <property type="entry name" value="SnoaL_2"/>
    <property type="match status" value="1"/>
</dbReference>
<dbReference type="Pfam" id="PF08281">
    <property type="entry name" value="Sigma70_r4_2"/>
    <property type="match status" value="1"/>
</dbReference>
<feature type="domain" description="RNA polymerase sigma factor 70 region 4 type 2" evidence="7">
    <location>
        <begin position="131"/>
        <end position="181"/>
    </location>
</feature>
<reference evidence="10" key="1">
    <citation type="journal article" date="2019" name="Int. J. Syst. Evol. Microbiol.">
        <title>The Global Catalogue of Microorganisms (GCM) 10K type strain sequencing project: providing services to taxonomists for standard genome sequencing and annotation.</title>
        <authorList>
            <consortium name="The Broad Institute Genomics Platform"/>
            <consortium name="The Broad Institute Genome Sequencing Center for Infectious Disease"/>
            <person name="Wu L."/>
            <person name="Ma J."/>
        </authorList>
    </citation>
    <scope>NUCLEOTIDE SEQUENCE [LARGE SCALE GENOMIC DNA]</scope>
    <source>
        <strain evidence="10">JCM 4253</strain>
    </source>
</reference>
<comment type="caution">
    <text evidence="9">The sequence shown here is derived from an EMBL/GenBank/DDBJ whole genome shotgun (WGS) entry which is preliminary data.</text>
</comment>
<dbReference type="Pfam" id="PF04542">
    <property type="entry name" value="Sigma70_r2"/>
    <property type="match status" value="1"/>
</dbReference>
<dbReference type="GO" id="GO:0003677">
    <property type="term" value="F:DNA binding"/>
    <property type="evidence" value="ECO:0007669"/>
    <property type="project" value="InterPro"/>
</dbReference>
<dbReference type="Proteomes" id="UP000619355">
    <property type="component" value="Unassembled WGS sequence"/>
</dbReference>